<accession>A0ABP4SVK9</accession>
<evidence type="ECO:0000313" key="3">
    <source>
        <dbReference type="Proteomes" id="UP001500280"/>
    </source>
</evidence>
<feature type="transmembrane region" description="Helical" evidence="1">
    <location>
        <begin position="12"/>
        <end position="34"/>
    </location>
</feature>
<dbReference type="EMBL" id="BAAANF010000007">
    <property type="protein sequence ID" value="GAA1678314.1"/>
    <property type="molecule type" value="Genomic_DNA"/>
</dbReference>
<keyword evidence="1" id="KW-0812">Transmembrane</keyword>
<sequence length="242" mass="24835">MNALRAELRKASTLPAVWAGLAVTLFGSVAITALNAGHATGSAFDTAFASMPLGTVGAVVIGVVAFSSEYTANNADAGGGRQIITTLTVTPRRVQVLATKIVAIVLLIVASAAVTLPVTTGVAHLLVDTTAPATNIVERSLGGTLYWVLSGLLGFAITIILRNGVIPLIVLIVNSSLVSVSLLLSKLTPLAQYLPDMAGRRLFGGVRTVEGGLDAVPGGLVMTAWAVLFCIAAGFVFIRRDA</sequence>
<keyword evidence="3" id="KW-1185">Reference proteome</keyword>
<protein>
    <recommendedName>
        <fullName evidence="4">ABC transporter permease</fullName>
    </recommendedName>
</protein>
<gene>
    <name evidence="2" type="ORF">GCM10009745_22360</name>
</gene>
<evidence type="ECO:0008006" key="4">
    <source>
        <dbReference type="Google" id="ProtNLM"/>
    </source>
</evidence>
<feature type="transmembrane region" description="Helical" evidence="1">
    <location>
        <begin position="168"/>
        <end position="187"/>
    </location>
</feature>
<evidence type="ECO:0000256" key="1">
    <source>
        <dbReference type="SAM" id="Phobius"/>
    </source>
</evidence>
<comment type="caution">
    <text evidence="2">The sequence shown here is derived from an EMBL/GenBank/DDBJ whole genome shotgun (WGS) entry which is preliminary data.</text>
</comment>
<feature type="transmembrane region" description="Helical" evidence="1">
    <location>
        <begin position="46"/>
        <end position="66"/>
    </location>
</feature>
<reference evidence="3" key="1">
    <citation type="journal article" date="2019" name="Int. J. Syst. Evol. Microbiol.">
        <title>The Global Catalogue of Microorganisms (GCM) 10K type strain sequencing project: providing services to taxonomists for standard genome sequencing and annotation.</title>
        <authorList>
            <consortium name="The Broad Institute Genomics Platform"/>
            <consortium name="The Broad Institute Genome Sequencing Center for Infectious Disease"/>
            <person name="Wu L."/>
            <person name="Ma J."/>
        </authorList>
    </citation>
    <scope>NUCLEOTIDE SEQUENCE [LARGE SCALE GENOMIC DNA]</scope>
    <source>
        <strain evidence="3">JCM 14307</strain>
    </source>
</reference>
<dbReference type="RefSeq" id="WP_344149191.1">
    <property type="nucleotide sequence ID" value="NZ_BAAANF010000007.1"/>
</dbReference>
<keyword evidence="1" id="KW-1133">Transmembrane helix</keyword>
<keyword evidence="1" id="KW-0472">Membrane</keyword>
<name>A0ABP4SVK9_9ACTN</name>
<dbReference type="Proteomes" id="UP001500280">
    <property type="component" value="Unassembled WGS sequence"/>
</dbReference>
<organism evidence="2 3">
    <name type="scientific">Kribbella yunnanensis</name>
    <dbReference type="NCBI Taxonomy" id="190194"/>
    <lineage>
        <taxon>Bacteria</taxon>
        <taxon>Bacillati</taxon>
        <taxon>Actinomycetota</taxon>
        <taxon>Actinomycetes</taxon>
        <taxon>Propionibacteriales</taxon>
        <taxon>Kribbellaceae</taxon>
        <taxon>Kribbella</taxon>
    </lineage>
</organism>
<feature type="transmembrane region" description="Helical" evidence="1">
    <location>
        <begin position="101"/>
        <end position="124"/>
    </location>
</feature>
<proteinExistence type="predicted"/>
<evidence type="ECO:0000313" key="2">
    <source>
        <dbReference type="EMBL" id="GAA1678314.1"/>
    </source>
</evidence>
<feature type="transmembrane region" description="Helical" evidence="1">
    <location>
        <begin position="215"/>
        <end position="238"/>
    </location>
</feature>
<feature type="transmembrane region" description="Helical" evidence="1">
    <location>
        <begin position="144"/>
        <end position="161"/>
    </location>
</feature>